<dbReference type="HOGENOM" id="CLU_2716653_0_0_4"/>
<dbReference type="Proteomes" id="UP000002372">
    <property type="component" value="Chromosome"/>
</dbReference>
<evidence type="ECO:0000256" key="1">
    <source>
        <dbReference type="SAM" id="MobiDB-lite"/>
    </source>
</evidence>
<dbReference type="EMBL" id="FP475956">
    <property type="protein sequence ID" value="CAZ88584.1"/>
    <property type="molecule type" value="Genomic_DNA"/>
</dbReference>
<protein>
    <submittedName>
        <fullName evidence="2">Uncharacterized protein</fullName>
    </submittedName>
</protein>
<gene>
    <name evidence="2" type="ordered locus">THI_1920</name>
</gene>
<reference evidence="3" key="2">
    <citation type="journal article" date="2010" name="PLoS Genet.">
        <title>Structure, function, and evolution of the Thiomonas spp. genome.</title>
        <authorList>
            <person name="Arsene-Ploetze F."/>
            <person name="Koechler S."/>
            <person name="Marchal M."/>
            <person name="Coppee J.Y."/>
            <person name="Chandler M."/>
            <person name="Bonnefoy V."/>
            <person name="Brochier-Armanet C."/>
            <person name="Barakat M."/>
            <person name="Barbe V."/>
            <person name="Battaglia-Brunet F."/>
            <person name="Bruneel O."/>
            <person name="Bryan C.G."/>
            <person name="Cleiss-Arnold J."/>
            <person name="Cruveiller S."/>
            <person name="Erhardt M."/>
            <person name="Heinrich-Salmeron A."/>
            <person name="Hommais F."/>
            <person name="Joulian C."/>
            <person name="Krin E."/>
            <person name="Lieutaud A."/>
            <person name="Lievremont D."/>
            <person name="Michel C."/>
            <person name="Muller D."/>
            <person name="Ortet P."/>
            <person name="Proux C."/>
            <person name="Siguier P."/>
            <person name="Roche D."/>
            <person name="Rouy Z."/>
            <person name="Salvignol G."/>
            <person name="Slyemi D."/>
            <person name="Talla E."/>
            <person name="Weiss S."/>
            <person name="Weissenbach J."/>
            <person name="Medigue C."/>
            <person name="Bertin P.N."/>
        </authorList>
    </citation>
    <scope>NUCLEOTIDE SEQUENCE [LARGE SCALE GENOMIC DNA]</scope>
    <source>
        <strain evidence="3">DSM 22701 / CIP 110005 / 3As</strain>
    </source>
</reference>
<feature type="region of interest" description="Disordered" evidence="1">
    <location>
        <begin position="34"/>
        <end position="71"/>
    </location>
</feature>
<dbReference type="AlphaFoldDB" id="D6CTG5"/>
<organism evidence="2 3">
    <name type="scientific">Thiomonas arsenitoxydans (strain DSM 22701 / CIP 110005 / 3As)</name>
    <dbReference type="NCBI Taxonomy" id="426114"/>
    <lineage>
        <taxon>Bacteria</taxon>
        <taxon>Pseudomonadati</taxon>
        <taxon>Pseudomonadota</taxon>
        <taxon>Betaproteobacteria</taxon>
        <taxon>Burkholderiales</taxon>
        <taxon>Thiomonas</taxon>
    </lineage>
</organism>
<accession>D6CTG5</accession>
<sequence>MHEINQVPPDRMSPEQRRREIASLLANGLVRLRSADSRPSARRASESEFELGFSRHQRVHSDPANNAETES</sequence>
<evidence type="ECO:0000313" key="3">
    <source>
        <dbReference type="Proteomes" id="UP000002372"/>
    </source>
</evidence>
<name>D6CTG5_THIA3</name>
<evidence type="ECO:0000313" key="2">
    <source>
        <dbReference type="EMBL" id="CAZ88584.1"/>
    </source>
</evidence>
<reference key="1">
    <citation type="submission" date="2009-07" db="EMBL/GenBank/DDBJ databases">
        <authorList>
            <person name="Genoscope - CEA"/>
        </authorList>
    </citation>
    <scope>NUCLEOTIDE SEQUENCE</scope>
    <source>
        <strain>3As</strain>
    </source>
</reference>
<proteinExistence type="predicted"/>
<dbReference type="KEGG" id="thi:THI_1920"/>